<dbReference type="InterPro" id="IPR036388">
    <property type="entry name" value="WH-like_DNA-bd_sf"/>
</dbReference>
<dbReference type="SUPFAM" id="SSF51306">
    <property type="entry name" value="LexA/Signal peptidase"/>
    <property type="match status" value="1"/>
</dbReference>
<keyword evidence="10 12" id="KW-0234">DNA repair</keyword>
<evidence type="ECO:0000256" key="5">
    <source>
        <dbReference type="ARBA" id="ARBA00022801"/>
    </source>
</evidence>
<evidence type="ECO:0000256" key="4">
    <source>
        <dbReference type="ARBA" id="ARBA00022763"/>
    </source>
</evidence>
<evidence type="ECO:0000256" key="12">
    <source>
        <dbReference type="HAMAP-Rule" id="MF_00015"/>
    </source>
</evidence>
<dbReference type="Proteomes" id="UP000315525">
    <property type="component" value="Unassembled WGS sequence"/>
</dbReference>
<comment type="subunit">
    <text evidence="12">Homodimer.</text>
</comment>
<dbReference type="InterPro" id="IPR006199">
    <property type="entry name" value="LexA_DNA-bd_dom"/>
</dbReference>
<evidence type="ECO:0000256" key="1">
    <source>
        <dbReference type="ARBA" id="ARBA00007484"/>
    </source>
</evidence>
<dbReference type="InterPro" id="IPR050077">
    <property type="entry name" value="LexA_repressor"/>
</dbReference>
<keyword evidence="3 12" id="KW-0235">DNA replication</keyword>
<dbReference type="Pfam" id="PF00717">
    <property type="entry name" value="Peptidase_S24"/>
    <property type="match status" value="1"/>
</dbReference>
<dbReference type="InterPro" id="IPR015927">
    <property type="entry name" value="Peptidase_S24_S26A/B/C"/>
</dbReference>
<evidence type="ECO:0000256" key="6">
    <source>
        <dbReference type="ARBA" id="ARBA00022813"/>
    </source>
</evidence>
<dbReference type="InterPro" id="IPR039418">
    <property type="entry name" value="LexA-like"/>
</dbReference>
<dbReference type="Gene3D" id="2.10.109.10">
    <property type="entry name" value="Umud Fragment, subunit A"/>
    <property type="match status" value="1"/>
</dbReference>
<accession>A0A523URD2</accession>
<comment type="caution">
    <text evidence="16">The sequence shown here is derived from an EMBL/GenBank/DDBJ whole genome shotgun (WGS) entry which is preliminary data.</text>
</comment>
<evidence type="ECO:0000259" key="15">
    <source>
        <dbReference type="Pfam" id="PF01726"/>
    </source>
</evidence>
<dbReference type="Gene3D" id="1.10.10.10">
    <property type="entry name" value="Winged helix-like DNA-binding domain superfamily/Winged helix DNA-binding domain"/>
    <property type="match status" value="1"/>
</dbReference>
<keyword evidence="2 12" id="KW-0678">Repressor</keyword>
<evidence type="ECO:0000256" key="11">
    <source>
        <dbReference type="ARBA" id="ARBA00023236"/>
    </source>
</evidence>
<dbReference type="EC" id="3.4.21.88" evidence="12"/>
<gene>
    <name evidence="12 16" type="primary">lexA</name>
    <name evidence="16" type="ORF">E3J62_08265</name>
</gene>
<dbReference type="GO" id="GO:0004252">
    <property type="term" value="F:serine-type endopeptidase activity"/>
    <property type="evidence" value="ECO:0007669"/>
    <property type="project" value="UniProtKB-UniRule"/>
</dbReference>
<dbReference type="GO" id="GO:0003677">
    <property type="term" value="F:DNA binding"/>
    <property type="evidence" value="ECO:0007669"/>
    <property type="project" value="UniProtKB-UniRule"/>
</dbReference>
<keyword evidence="9 12" id="KW-0804">Transcription</keyword>
<dbReference type="FunFam" id="2.10.109.10:FF:000001">
    <property type="entry name" value="LexA repressor"/>
    <property type="match status" value="1"/>
</dbReference>
<feature type="active site" description="For autocatalytic cleavage activity" evidence="12">
    <location>
        <position position="120"/>
    </location>
</feature>
<organism evidence="16 17">
    <name type="scientific">candidate division TA06 bacterium</name>
    <dbReference type="NCBI Taxonomy" id="2250710"/>
    <lineage>
        <taxon>Bacteria</taxon>
        <taxon>Bacteria division TA06</taxon>
    </lineage>
</organism>
<keyword evidence="6 12" id="KW-0068">Autocatalytic cleavage</keyword>
<dbReference type="InterPro" id="IPR036286">
    <property type="entry name" value="LexA/Signal_pep-like_sf"/>
</dbReference>
<evidence type="ECO:0000259" key="14">
    <source>
        <dbReference type="Pfam" id="PF00717"/>
    </source>
</evidence>
<dbReference type="Pfam" id="PF01726">
    <property type="entry name" value="LexA_DNA_bind"/>
    <property type="match status" value="1"/>
</dbReference>
<evidence type="ECO:0000256" key="2">
    <source>
        <dbReference type="ARBA" id="ARBA00022491"/>
    </source>
</evidence>
<feature type="DNA-binding region" description="H-T-H motif" evidence="12">
    <location>
        <begin position="27"/>
        <end position="47"/>
    </location>
</feature>
<dbReference type="CDD" id="cd06529">
    <property type="entry name" value="S24_LexA-like"/>
    <property type="match status" value="1"/>
</dbReference>
<dbReference type="SUPFAM" id="SSF46785">
    <property type="entry name" value="Winged helix' DNA-binding domain"/>
    <property type="match status" value="1"/>
</dbReference>
<dbReference type="HAMAP" id="MF_00015">
    <property type="entry name" value="LexA"/>
    <property type="match status" value="1"/>
</dbReference>
<dbReference type="GO" id="GO:0006508">
    <property type="term" value="P:proteolysis"/>
    <property type="evidence" value="ECO:0007669"/>
    <property type="project" value="InterPro"/>
</dbReference>
<dbReference type="AlphaFoldDB" id="A0A523URD2"/>
<evidence type="ECO:0000256" key="13">
    <source>
        <dbReference type="RuleBase" id="RU003991"/>
    </source>
</evidence>
<dbReference type="GO" id="GO:0006281">
    <property type="term" value="P:DNA repair"/>
    <property type="evidence" value="ECO:0007669"/>
    <property type="project" value="UniProtKB-UniRule"/>
</dbReference>
<dbReference type="InterPro" id="IPR006197">
    <property type="entry name" value="Peptidase_S24_LexA"/>
</dbReference>
<dbReference type="GO" id="GO:0045892">
    <property type="term" value="P:negative regulation of DNA-templated transcription"/>
    <property type="evidence" value="ECO:0007669"/>
    <property type="project" value="UniProtKB-UniRule"/>
</dbReference>
<dbReference type="EMBL" id="SOJN01000094">
    <property type="protein sequence ID" value="TET45097.1"/>
    <property type="molecule type" value="Genomic_DNA"/>
</dbReference>
<dbReference type="PANTHER" id="PTHR33516:SF2">
    <property type="entry name" value="LEXA REPRESSOR-RELATED"/>
    <property type="match status" value="1"/>
</dbReference>
<keyword evidence="11 12" id="KW-0742">SOS response</keyword>
<keyword evidence="4 12" id="KW-0227">DNA damage</keyword>
<feature type="active site" description="For autocatalytic cleavage activity" evidence="12">
    <location>
        <position position="157"/>
    </location>
</feature>
<comment type="similarity">
    <text evidence="1 12 13">Belongs to the peptidase S24 family.</text>
</comment>
<dbReference type="NCBIfam" id="TIGR00498">
    <property type="entry name" value="lexA"/>
    <property type="match status" value="1"/>
</dbReference>
<dbReference type="PRINTS" id="PR00726">
    <property type="entry name" value="LEXASERPTASE"/>
</dbReference>
<evidence type="ECO:0000256" key="10">
    <source>
        <dbReference type="ARBA" id="ARBA00023204"/>
    </source>
</evidence>
<evidence type="ECO:0000256" key="9">
    <source>
        <dbReference type="ARBA" id="ARBA00023163"/>
    </source>
</evidence>
<comment type="catalytic activity">
    <reaction evidence="12">
        <text>Hydrolysis of Ala-|-Gly bond in repressor LexA.</text>
        <dbReference type="EC" id="3.4.21.88"/>
    </reaction>
</comment>
<proteinExistence type="inferred from homology"/>
<evidence type="ECO:0000256" key="8">
    <source>
        <dbReference type="ARBA" id="ARBA00023125"/>
    </source>
</evidence>
<sequence>MGITPKQKKVYDFIRGYIGAYGFSPSYDEIRKHFGLRSYNSVQKYLRQLETKGMIRTPWSNKKRAIELVEKPGTTLQIPLLGTVAAGSPIEPIQVREEIEIPEGFVDREDHFVLRVKGDSMVDEGINDGDLVVVRKQKVAENGQTVVALVDGEVTIKRFYVKGERVELRPANENLKSIFVGAVQVEIEGVVVALMRRY</sequence>
<dbReference type="InterPro" id="IPR036390">
    <property type="entry name" value="WH_DNA-bd_sf"/>
</dbReference>
<dbReference type="InterPro" id="IPR006200">
    <property type="entry name" value="LexA"/>
</dbReference>
<comment type="function">
    <text evidence="12">Represses a number of genes involved in the response to DNA damage (SOS response), including recA and lexA. In the presence of single-stranded DNA, RecA interacts with LexA causing an autocatalytic cleavage which disrupts the DNA-binding part of LexA, leading to derepression of the SOS regulon and eventually DNA repair.</text>
</comment>
<evidence type="ECO:0000256" key="3">
    <source>
        <dbReference type="ARBA" id="ARBA00022705"/>
    </source>
</evidence>
<evidence type="ECO:0000256" key="7">
    <source>
        <dbReference type="ARBA" id="ARBA00023015"/>
    </source>
</evidence>
<name>A0A523URD2_UNCT6</name>
<feature type="domain" description="LexA repressor DNA-binding" evidence="15">
    <location>
        <begin position="3"/>
        <end position="57"/>
    </location>
</feature>
<keyword evidence="7 12" id="KW-0805">Transcription regulation</keyword>
<feature type="site" description="Cleavage; by autolysis" evidence="12">
    <location>
        <begin position="86"/>
        <end position="87"/>
    </location>
</feature>
<evidence type="ECO:0000313" key="17">
    <source>
        <dbReference type="Proteomes" id="UP000315525"/>
    </source>
</evidence>
<keyword evidence="8 12" id="KW-0238">DNA-binding</keyword>
<protein>
    <recommendedName>
        <fullName evidence="12">LexA repressor</fullName>
        <ecNumber evidence="12">3.4.21.88</ecNumber>
    </recommendedName>
</protein>
<keyword evidence="5 12" id="KW-0378">Hydrolase</keyword>
<evidence type="ECO:0000313" key="16">
    <source>
        <dbReference type="EMBL" id="TET45097.1"/>
    </source>
</evidence>
<dbReference type="PANTHER" id="PTHR33516">
    <property type="entry name" value="LEXA REPRESSOR"/>
    <property type="match status" value="1"/>
</dbReference>
<dbReference type="GO" id="GO:0006260">
    <property type="term" value="P:DNA replication"/>
    <property type="evidence" value="ECO:0007669"/>
    <property type="project" value="UniProtKB-UniRule"/>
</dbReference>
<dbReference type="GO" id="GO:0009432">
    <property type="term" value="P:SOS response"/>
    <property type="evidence" value="ECO:0007669"/>
    <property type="project" value="UniProtKB-UniRule"/>
</dbReference>
<feature type="domain" description="Peptidase S24/S26A/S26B/S26C" evidence="14">
    <location>
        <begin position="79"/>
        <end position="192"/>
    </location>
</feature>
<reference evidence="16 17" key="1">
    <citation type="submission" date="2019-03" db="EMBL/GenBank/DDBJ databases">
        <title>Metabolic potential of uncultured bacteria and archaea associated with petroleum seepage in deep-sea sediments.</title>
        <authorList>
            <person name="Dong X."/>
            <person name="Hubert C."/>
        </authorList>
    </citation>
    <scope>NUCLEOTIDE SEQUENCE [LARGE SCALE GENOMIC DNA]</scope>
    <source>
        <strain evidence="16">E44_bin18</strain>
    </source>
</reference>